<dbReference type="AlphaFoldDB" id="A0A5C5QP68"/>
<organism evidence="1 2">
    <name type="scientific">Pseudomonas extremaustralis</name>
    <dbReference type="NCBI Taxonomy" id="359110"/>
    <lineage>
        <taxon>Bacteria</taxon>
        <taxon>Pseudomonadati</taxon>
        <taxon>Pseudomonadota</taxon>
        <taxon>Gammaproteobacteria</taxon>
        <taxon>Pseudomonadales</taxon>
        <taxon>Pseudomonadaceae</taxon>
        <taxon>Pseudomonas</taxon>
    </lineage>
</organism>
<dbReference type="OrthoDB" id="6893000at2"/>
<dbReference type="PROSITE" id="PS51257">
    <property type="entry name" value="PROKAR_LIPOPROTEIN"/>
    <property type="match status" value="1"/>
</dbReference>
<comment type="caution">
    <text evidence="1">The sequence shown here is derived from an EMBL/GenBank/DDBJ whole genome shotgun (WGS) entry which is preliminary data.</text>
</comment>
<gene>
    <name evidence="1" type="ORF">FIV36_03720</name>
</gene>
<protein>
    <submittedName>
        <fullName evidence="1">Uncharacterized protein</fullName>
    </submittedName>
</protein>
<evidence type="ECO:0000313" key="2">
    <source>
        <dbReference type="Proteomes" id="UP000317951"/>
    </source>
</evidence>
<evidence type="ECO:0000313" key="1">
    <source>
        <dbReference type="EMBL" id="TWS07037.1"/>
    </source>
</evidence>
<sequence length="101" mass="10678">MKIQNGATASAGSACLKKVTELFFVTHPKAPKPLMGPFLTASDAECGRVVMRSPGALVTSSQVDSLDEPTYWRCINNGAIARKFAGAEPSQPITVETLPCP</sequence>
<name>A0A5C5QP68_9PSED</name>
<dbReference type="Proteomes" id="UP000317951">
    <property type="component" value="Unassembled WGS sequence"/>
</dbReference>
<reference evidence="1 2" key="1">
    <citation type="submission" date="2019-06" db="EMBL/GenBank/DDBJ databases">
        <title>Pseudomonas bimorpha sp. nov. isolated from bovine raw milk and skim milk concentrate.</title>
        <authorList>
            <person name="Hofmann K."/>
            <person name="Huptas C."/>
            <person name="Doll E."/>
            <person name="Scherer S."/>
            <person name="Wenning M."/>
        </authorList>
    </citation>
    <scope>NUCLEOTIDE SEQUENCE [LARGE SCALE GENOMIC DNA]</scope>
    <source>
        <strain evidence="1 2">DSM 17835</strain>
    </source>
</reference>
<proteinExistence type="predicted"/>
<dbReference type="RefSeq" id="WP_081480338.1">
    <property type="nucleotide sequence ID" value="NZ_LT629689.1"/>
</dbReference>
<accession>A0A5C5QP68</accession>
<dbReference type="GeneID" id="78557740"/>
<dbReference type="EMBL" id="VFET01000002">
    <property type="protein sequence ID" value="TWS07037.1"/>
    <property type="molecule type" value="Genomic_DNA"/>
</dbReference>